<evidence type="ECO:0000256" key="1">
    <source>
        <dbReference type="PROSITE-ProRule" id="PRU00047"/>
    </source>
</evidence>
<keyword evidence="1" id="KW-0862">Zinc</keyword>
<dbReference type="SMART" id="SM00343">
    <property type="entry name" value="ZnF_C2HC"/>
    <property type="match status" value="1"/>
</dbReference>
<dbReference type="GO" id="GO:0008270">
    <property type="term" value="F:zinc ion binding"/>
    <property type="evidence" value="ECO:0007669"/>
    <property type="project" value="UniProtKB-KW"/>
</dbReference>
<dbReference type="GO" id="GO:0003676">
    <property type="term" value="F:nucleic acid binding"/>
    <property type="evidence" value="ECO:0007669"/>
    <property type="project" value="InterPro"/>
</dbReference>
<dbReference type="EMBL" id="ASPP01021643">
    <property type="protein sequence ID" value="ETO12199.1"/>
    <property type="molecule type" value="Genomic_DNA"/>
</dbReference>
<name>X6ME67_RETFI</name>
<evidence type="ECO:0000259" key="2">
    <source>
        <dbReference type="PROSITE" id="PS50158"/>
    </source>
</evidence>
<evidence type="ECO:0000313" key="4">
    <source>
        <dbReference type="Proteomes" id="UP000023152"/>
    </source>
</evidence>
<dbReference type="InterPro" id="IPR001878">
    <property type="entry name" value="Znf_CCHC"/>
</dbReference>
<dbReference type="InterPro" id="IPR021109">
    <property type="entry name" value="Peptidase_aspartic_dom_sf"/>
</dbReference>
<reference evidence="3 4" key="1">
    <citation type="journal article" date="2013" name="Curr. Biol.">
        <title>The Genome of the Foraminiferan Reticulomyxa filosa.</title>
        <authorList>
            <person name="Glockner G."/>
            <person name="Hulsmann N."/>
            <person name="Schleicher M."/>
            <person name="Noegel A.A."/>
            <person name="Eichinger L."/>
            <person name="Gallinger C."/>
            <person name="Pawlowski J."/>
            <person name="Sierra R."/>
            <person name="Euteneuer U."/>
            <person name="Pillet L."/>
            <person name="Moustafa A."/>
            <person name="Platzer M."/>
            <person name="Groth M."/>
            <person name="Szafranski K."/>
            <person name="Schliwa M."/>
        </authorList>
    </citation>
    <scope>NUCLEOTIDE SEQUENCE [LARGE SCALE GENOMIC DNA]</scope>
</reference>
<comment type="caution">
    <text evidence="3">The sequence shown here is derived from an EMBL/GenBank/DDBJ whole genome shotgun (WGS) entry which is preliminary data.</text>
</comment>
<evidence type="ECO:0000313" key="3">
    <source>
        <dbReference type="EMBL" id="ETO12199.1"/>
    </source>
</evidence>
<dbReference type="SUPFAM" id="SSF57756">
    <property type="entry name" value="Retrovirus zinc finger-like domains"/>
    <property type="match status" value="1"/>
</dbReference>
<sequence length="413" mass="47924">MQLSVMFLQERDQNPTTLNETELALEKVQNRFEDEIQAKNRFKQTKRITNNKKINLQKRNNPNAFYRTNRFTVNEKWGGKYGNNEYNEFSDRISNRHQSKYIDHQKRFPKDTKHYDEHKGVKRQLNDECWSCGKQGHKQRDCTKNSNELQVLEKQHVMEKPDAIEIELQTKEIGIIRAVADTGASICAVSDEIARKFHRLLTKDARAFIVIHAGGSIPLQQKLELTINDANNKSMIIFKESFYVVPNLPHNFILSRSALRRLGYALKLENERFERKQSDDILDGQDLELTSEIEHKNKICNKSDCKKGLNRKQDSNRFNAIPESPDDIESKQKFLCNNVDLTIIEQIRNENTNLKPKIGTTSNPQIGKIVKQLLIDNQKMVATNQFDIGQIPNAEMKLELKAGTKPIKINRIH</sequence>
<dbReference type="InterPro" id="IPR036875">
    <property type="entry name" value="Znf_CCHC_sf"/>
</dbReference>
<accession>X6ME67</accession>
<protein>
    <recommendedName>
        <fullName evidence="2">CCHC-type domain-containing protein</fullName>
    </recommendedName>
</protein>
<keyword evidence="1" id="KW-0863">Zinc-finger</keyword>
<dbReference type="AlphaFoldDB" id="X6ME67"/>
<proteinExistence type="predicted"/>
<keyword evidence="4" id="KW-1185">Reference proteome</keyword>
<dbReference type="Proteomes" id="UP000023152">
    <property type="component" value="Unassembled WGS sequence"/>
</dbReference>
<feature type="domain" description="CCHC-type" evidence="2">
    <location>
        <begin position="129"/>
        <end position="144"/>
    </location>
</feature>
<dbReference type="PROSITE" id="PS50158">
    <property type="entry name" value="ZF_CCHC"/>
    <property type="match status" value="1"/>
</dbReference>
<organism evidence="3 4">
    <name type="scientific">Reticulomyxa filosa</name>
    <dbReference type="NCBI Taxonomy" id="46433"/>
    <lineage>
        <taxon>Eukaryota</taxon>
        <taxon>Sar</taxon>
        <taxon>Rhizaria</taxon>
        <taxon>Retaria</taxon>
        <taxon>Foraminifera</taxon>
        <taxon>Monothalamids</taxon>
        <taxon>Reticulomyxidae</taxon>
        <taxon>Reticulomyxa</taxon>
    </lineage>
</organism>
<dbReference type="Gene3D" id="2.40.70.10">
    <property type="entry name" value="Acid Proteases"/>
    <property type="match status" value="1"/>
</dbReference>
<gene>
    <name evidence="3" type="ORF">RFI_25177</name>
</gene>
<dbReference type="CDD" id="cd00303">
    <property type="entry name" value="retropepsin_like"/>
    <property type="match status" value="1"/>
</dbReference>
<keyword evidence="1" id="KW-0479">Metal-binding</keyword>